<reference evidence="6" key="1">
    <citation type="submission" date="2016-01" db="EMBL/GenBank/DDBJ databases">
        <authorList>
            <person name="Peeters C."/>
        </authorList>
    </citation>
    <scope>NUCLEOTIDE SEQUENCE [LARGE SCALE GENOMIC DNA]</scope>
    <source>
        <strain evidence="6">LMG 22934</strain>
    </source>
</reference>
<dbReference type="AlphaFoldDB" id="A0A158JFD4"/>
<dbReference type="EMBL" id="FCNW02000082">
    <property type="protein sequence ID" value="SAL67050.1"/>
    <property type="molecule type" value="Genomic_DNA"/>
</dbReference>
<evidence type="ECO:0000259" key="4">
    <source>
        <dbReference type="PROSITE" id="PS50109"/>
    </source>
</evidence>
<evidence type="ECO:0000256" key="1">
    <source>
        <dbReference type="ARBA" id="ARBA00000085"/>
    </source>
</evidence>
<dbReference type="EC" id="2.7.13.3" evidence="2"/>
<dbReference type="SUPFAM" id="SSF55874">
    <property type="entry name" value="ATPase domain of HSP90 chaperone/DNA topoisomerase II/histidine kinase"/>
    <property type="match status" value="1"/>
</dbReference>
<dbReference type="OrthoDB" id="5389366at2"/>
<dbReference type="SMART" id="SM00448">
    <property type="entry name" value="REC"/>
    <property type="match status" value="1"/>
</dbReference>
<dbReference type="Gene3D" id="3.30.565.10">
    <property type="entry name" value="Histidine kinase-like ATPase, C-terminal domain"/>
    <property type="match status" value="1"/>
</dbReference>
<dbReference type="Gene3D" id="3.40.50.2300">
    <property type="match status" value="1"/>
</dbReference>
<dbReference type="InterPro" id="IPR004358">
    <property type="entry name" value="Sig_transdc_His_kin-like_C"/>
</dbReference>
<feature type="domain" description="Response regulatory" evidence="5">
    <location>
        <begin position="224"/>
        <end position="338"/>
    </location>
</feature>
<dbReference type="STRING" id="326474.AWB65_06436"/>
<comment type="catalytic activity">
    <reaction evidence="1">
        <text>ATP + protein L-histidine = ADP + protein N-phospho-L-histidine.</text>
        <dbReference type="EC" id="2.7.13.3"/>
    </reaction>
</comment>
<keyword evidence="7" id="KW-1185">Reference proteome</keyword>
<keyword evidence="6" id="KW-0418">Kinase</keyword>
<keyword evidence="3" id="KW-0597">Phosphoprotein</keyword>
<dbReference type="GO" id="GO:0000160">
    <property type="term" value="P:phosphorelay signal transduction system"/>
    <property type="evidence" value="ECO:0007669"/>
    <property type="project" value="InterPro"/>
</dbReference>
<organism evidence="6 7">
    <name type="scientific">Caballeronia humi</name>
    <dbReference type="NCBI Taxonomy" id="326474"/>
    <lineage>
        <taxon>Bacteria</taxon>
        <taxon>Pseudomonadati</taxon>
        <taxon>Pseudomonadota</taxon>
        <taxon>Betaproteobacteria</taxon>
        <taxon>Burkholderiales</taxon>
        <taxon>Burkholderiaceae</taxon>
        <taxon>Caballeronia</taxon>
    </lineage>
</organism>
<feature type="domain" description="Histidine kinase" evidence="4">
    <location>
        <begin position="21"/>
        <end position="201"/>
    </location>
</feature>
<dbReference type="SUPFAM" id="SSF52172">
    <property type="entry name" value="CheY-like"/>
    <property type="match status" value="1"/>
</dbReference>
<dbReference type="PANTHER" id="PTHR43065:SF42">
    <property type="entry name" value="TWO-COMPONENT SENSOR PPRA"/>
    <property type="match status" value="1"/>
</dbReference>
<evidence type="ECO:0000313" key="7">
    <source>
        <dbReference type="Proteomes" id="UP000054977"/>
    </source>
</evidence>
<evidence type="ECO:0000313" key="6">
    <source>
        <dbReference type="EMBL" id="SAL67050.1"/>
    </source>
</evidence>
<dbReference type="GO" id="GO:0004673">
    <property type="term" value="F:protein histidine kinase activity"/>
    <property type="evidence" value="ECO:0007669"/>
    <property type="project" value="UniProtKB-EC"/>
</dbReference>
<dbReference type="Pfam" id="PF00072">
    <property type="entry name" value="Response_reg"/>
    <property type="match status" value="1"/>
</dbReference>
<dbReference type="InterPro" id="IPR003594">
    <property type="entry name" value="HATPase_dom"/>
</dbReference>
<gene>
    <name evidence="6" type="ORF">AWB65_06436</name>
</gene>
<dbReference type="SMART" id="SM00387">
    <property type="entry name" value="HATPase_c"/>
    <property type="match status" value="1"/>
</dbReference>
<name>A0A158JFD4_9BURK</name>
<evidence type="ECO:0000259" key="5">
    <source>
        <dbReference type="PROSITE" id="PS50110"/>
    </source>
</evidence>
<accession>A0A158JFD4</accession>
<dbReference type="InterPro" id="IPR011006">
    <property type="entry name" value="CheY-like_superfamily"/>
</dbReference>
<dbReference type="PRINTS" id="PR00344">
    <property type="entry name" value="BCTRLSENSOR"/>
</dbReference>
<keyword evidence="6" id="KW-0808">Transferase</keyword>
<evidence type="ECO:0000256" key="2">
    <source>
        <dbReference type="ARBA" id="ARBA00012438"/>
    </source>
</evidence>
<dbReference type="PROSITE" id="PS50109">
    <property type="entry name" value="HIS_KIN"/>
    <property type="match status" value="1"/>
</dbReference>
<comment type="caution">
    <text evidence="6">The sequence shown here is derived from an EMBL/GenBank/DDBJ whole genome shotgun (WGS) entry which is preliminary data.</text>
</comment>
<protein>
    <recommendedName>
        <fullName evidence="2">histidine kinase</fullName>
        <ecNumber evidence="2">2.7.13.3</ecNumber>
    </recommendedName>
</protein>
<dbReference type="InterPro" id="IPR001789">
    <property type="entry name" value="Sig_transdc_resp-reg_receiver"/>
</dbReference>
<sequence>MLSRANFRELSIHDVLRGAILDSLTHRLLAFSRRQTLDPKPTDINRLIGNLEDLIRRTVSPSVIVDVVGAGGLWLTEIDASQLENALLNLCINARDAMAPNGGRLTIETANQRLDVRAAAKLDVGAGQYISISVTDTGCGMSPETISRAFDPFFTTKPMGQGTGLGLSMVYGFVRQSGGQVHVHSETGHGTTMSLYLPRYVGGIEAESAHVPSEPLEPHTEGKCVLVVEDEEAIREIIVELLTSEGYIVLSASSGVDGQKIFESGRKVDLLLTDVGLPGGMNGRQLADAARVACPELAVIFMTGYAEATVVGNEFLGRGMAVVTKPFDLGALIIKIRG</sequence>
<dbReference type="InterPro" id="IPR005467">
    <property type="entry name" value="His_kinase_dom"/>
</dbReference>
<evidence type="ECO:0000256" key="3">
    <source>
        <dbReference type="PROSITE-ProRule" id="PRU00169"/>
    </source>
</evidence>
<feature type="modified residue" description="4-aspartylphosphate" evidence="3">
    <location>
        <position position="274"/>
    </location>
</feature>
<dbReference type="Pfam" id="PF02518">
    <property type="entry name" value="HATPase_c"/>
    <property type="match status" value="1"/>
</dbReference>
<dbReference type="Proteomes" id="UP000054977">
    <property type="component" value="Unassembled WGS sequence"/>
</dbReference>
<dbReference type="PANTHER" id="PTHR43065">
    <property type="entry name" value="SENSOR HISTIDINE KINASE"/>
    <property type="match status" value="1"/>
</dbReference>
<proteinExistence type="predicted"/>
<dbReference type="InterPro" id="IPR036890">
    <property type="entry name" value="HATPase_C_sf"/>
</dbReference>
<dbReference type="PROSITE" id="PS50110">
    <property type="entry name" value="RESPONSE_REGULATORY"/>
    <property type="match status" value="1"/>
</dbReference>